<evidence type="ECO:0000313" key="2">
    <source>
        <dbReference type="EMBL" id="MBU8876600.1"/>
    </source>
</evidence>
<sequence>MTSVEATDRLFFALIPDEKTVEAICGTRRHLCEATGISGTEILPEHLHVTLWHVGDVAEPPLPEAIDALVERASQVDLPCFRVSFTRAKSLAKGAFVLCGGKSVAALKTLSTRLRDVLSEPGAEKRKPFTPHMTLLRSETLAPPRDVSPVTWTAREIVLVHSLPGKTTHRHVGRLPLRPGAQLWLPGFDF</sequence>
<keyword evidence="1" id="KW-0378">Hydrolase</keyword>
<keyword evidence="2" id="KW-0436">Ligase</keyword>
<name>A0ABS6ITR2_9HYPH</name>
<proteinExistence type="predicted"/>
<dbReference type="Pfam" id="PF13563">
    <property type="entry name" value="2_5_RNA_ligase2"/>
    <property type="match status" value="1"/>
</dbReference>
<dbReference type="PANTHER" id="PTHR35561:SF1">
    <property type="entry name" value="RNA 2',3'-CYCLIC PHOSPHODIESTERASE"/>
    <property type="match status" value="1"/>
</dbReference>
<evidence type="ECO:0000256" key="1">
    <source>
        <dbReference type="ARBA" id="ARBA00022801"/>
    </source>
</evidence>
<dbReference type="GO" id="GO:0016874">
    <property type="term" value="F:ligase activity"/>
    <property type="evidence" value="ECO:0007669"/>
    <property type="project" value="UniProtKB-KW"/>
</dbReference>
<protein>
    <submittedName>
        <fullName evidence="2">2'-5' RNA ligase family protein</fullName>
    </submittedName>
</protein>
<dbReference type="InterPro" id="IPR004175">
    <property type="entry name" value="RNA_CPDase"/>
</dbReference>
<accession>A0ABS6ITR2</accession>
<dbReference type="RefSeq" id="WP_216965515.1">
    <property type="nucleotide sequence ID" value="NZ_JAHOPB010000002.1"/>
</dbReference>
<keyword evidence="3" id="KW-1185">Reference proteome</keyword>
<reference evidence="2 3" key="1">
    <citation type="submission" date="2021-06" db="EMBL/GenBank/DDBJ databases">
        <authorList>
            <person name="Lee D.H."/>
        </authorList>
    </citation>
    <scope>NUCLEOTIDE SEQUENCE [LARGE SCALE GENOMIC DNA]</scope>
    <source>
        <strain evidence="2 3">MMS21-HV4-11</strain>
    </source>
</reference>
<comment type="caution">
    <text evidence="2">The sequence shown here is derived from an EMBL/GenBank/DDBJ whole genome shotgun (WGS) entry which is preliminary data.</text>
</comment>
<evidence type="ECO:0000313" key="3">
    <source>
        <dbReference type="Proteomes" id="UP000727907"/>
    </source>
</evidence>
<dbReference type="EMBL" id="JAHOPB010000002">
    <property type="protein sequence ID" value="MBU8876600.1"/>
    <property type="molecule type" value="Genomic_DNA"/>
</dbReference>
<gene>
    <name evidence="2" type="ORF">KQ910_22695</name>
</gene>
<dbReference type="Proteomes" id="UP000727907">
    <property type="component" value="Unassembled WGS sequence"/>
</dbReference>
<organism evidence="2 3">
    <name type="scientific">Reyranella humidisoli</name>
    <dbReference type="NCBI Taxonomy" id="2849149"/>
    <lineage>
        <taxon>Bacteria</taxon>
        <taxon>Pseudomonadati</taxon>
        <taxon>Pseudomonadota</taxon>
        <taxon>Alphaproteobacteria</taxon>
        <taxon>Hyphomicrobiales</taxon>
        <taxon>Reyranellaceae</taxon>
        <taxon>Reyranella</taxon>
    </lineage>
</organism>
<dbReference type="PANTHER" id="PTHR35561">
    <property type="entry name" value="RNA 2',3'-CYCLIC PHOSPHODIESTERASE"/>
    <property type="match status" value="1"/>
</dbReference>